<evidence type="ECO:0000256" key="7">
    <source>
        <dbReference type="ARBA" id="ARBA00023015"/>
    </source>
</evidence>
<evidence type="ECO:0000256" key="4">
    <source>
        <dbReference type="ARBA" id="ARBA00022692"/>
    </source>
</evidence>
<feature type="region of interest" description="Disordered" evidence="13">
    <location>
        <begin position="1"/>
        <end position="20"/>
    </location>
</feature>
<feature type="compositionally biased region" description="Basic and acidic residues" evidence="13">
    <location>
        <begin position="595"/>
        <end position="620"/>
    </location>
</feature>
<dbReference type="SMART" id="SM00338">
    <property type="entry name" value="BRLZ"/>
    <property type="match status" value="1"/>
</dbReference>
<keyword evidence="16" id="KW-1185">Reference proteome</keyword>
<comment type="similarity">
    <text evidence="3">Belongs to the bZIP family. ATF subfamily.</text>
</comment>
<reference evidence="15 16" key="1">
    <citation type="submission" date="2019-04" db="EMBL/GenBank/DDBJ databases">
        <authorList>
            <consortium name="Wellcome Sanger Institute Data Sharing"/>
        </authorList>
    </citation>
    <scope>NUCLEOTIDE SEQUENCE [LARGE SCALE GENOMIC DNA]</scope>
</reference>
<evidence type="ECO:0000313" key="16">
    <source>
        <dbReference type="Proteomes" id="UP000694397"/>
    </source>
</evidence>
<dbReference type="Pfam" id="PF00170">
    <property type="entry name" value="bZIP_1"/>
    <property type="match status" value="1"/>
</dbReference>
<comment type="subcellular location">
    <subcellularLocation>
        <location evidence="2">Endoplasmic reticulum membrane</location>
        <topology evidence="2">Single-pass membrane protein</topology>
    </subcellularLocation>
    <subcellularLocation>
        <location evidence="1">Nucleus</location>
    </subcellularLocation>
</comment>
<dbReference type="InterPro" id="IPR004827">
    <property type="entry name" value="bZIP"/>
</dbReference>
<accession>A0A8C9UZT1</accession>
<keyword evidence="10" id="KW-0804">Transcription</keyword>
<evidence type="ECO:0000256" key="6">
    <source>
        <dbReference type="ARBA" id="ARBA00022989"/>
    </source>
</evidence>
<keyword evidence="4" id="KW-0812">Transmembrane</keyword>
<dbReference type="PANTHER" id="PTHR46164">
    <property type="entry name" value="ATF6, ISOFORM C"/>
    <property type="match status" value="1"/>
</dbReference>
<evidence type="ECO:0000256" key="8">
    <source>
        <dbReference type="ARBA" id="ARBA00023125"/>
    </source>
</evidence>
<dbReference type="InterPro" id="IPR051882">
    <property type="entry name" value="ATF_bZIP_TF"/>
</dbReference>
<evidence type="ECO:0000256" key="5">
    <source>
        <dbReference type="ARBA" id="ARBA00022824"/>
    </source>
</evidence>
<feature type="compositionally biased region" description="Basic and acidic residues" evidence="13">
    <location>
        <begin position="629"/>
        <end position="640"/>
    </location>
</feature>
<evidence type="ECO:0000256" key="3">
    <source>
        <dbReference type="ARBA" id="ARBA00009050"/>
    </source>
</evidence>
<dbReference type="GO" id="GO:0005634">
    <property type="term" value="C:nucleus"/>
    <property type="evidence" value="ECO:0007669"/>
    <property type="project" value="UniProtKB-SubCell"/>
</dbReference>
<protein>
    <submittedName>
        <fullName evidence="15">Cyclic AMP-dependent transcription factor ATF-6 alpha</fullName>
    </submittedName>
</protein>
<keyword evidence="6" id="KW-1133">Transmembrane helix</keyword>
<organism evidence="15 16">
    <name type="scientific">Scleropages formosus</name>
    <name type="common">Asian bonytongue</name>
    <name type="synonym">Osteoglossum formosum</name>
    <dbReference type="NCBI Taxonomy" id="113540"/>
    <lineage>
        <taxon>Eukaryota</taxon>
        <taxon>Metazoa</taxon>
        <taxon>Chordata</taxon>
        <taxon>Craniata</taxon>
        <taxon>Vertebrata</taxon>
        <taxon>Euteleostomi</taxon>
        <taxon>Actinopterygii</taxon>
        <taxon>Neopterygii</taxon>
        <taxon>Teleostei</taxon>
        <taxon>Osteoglossocephala</taxon>
        <taxon>Osteoglossomorpha</taxon>
        <taxon>Osteoglossiformes</taxon>
        <taxon>Osteoglossidae</taxon>
        <taxon>Scleropages</taxon>
    </lineage>
</organism>
<dbReference type="AlphaFoldDB" id="A0A8C9UZT1"/>
<dbReference type="GeneTree" id="ENSGT00940000159221"/>
<keyword evidence="11" id="KW-0834">Unfolded protein response</keyword>
<evidence type="ECO:0000256" key="2">
    <source>
        <dbReference type="ARBA" id="ARBA00004389"/>
    </source>
</evidence>
<keyword evidence="5" id="KW-0256">Endoplasmic reticulum</keyword>
<feature type="domain" description="BZIP" evidence="14">
    <location>
        <begin position="293"/>
        <end position="356"/>
    </location>
</feature>
<evidence type="ECO:0000259" key="14">
    <source>
        <dbReference type="PROSITE" id="PS50217"/>
    </source>
</evidence>
<dbReference type="GO" id="GO:0030968">
    <property type="term" value="P:endoplasmic reticulum unfolded protein response"/>
    <property type="evidence" value="ECO:0007669"/>
    <property type="project" value="TreeGrafter"/>
</dbReference>
<dbReference type="CDD" id="cd14700">
    <property type="entry name" value="bZIP_ATF6"/>
    <property type="match status" value="1"/>
</dbReference>
<feature type="region of interest" description="Disordered" evidence="13">
    <location>
        <begin position="395"/>
        <end position="425"/>
    </location>
</feature>
<keyword evidence="8" id="KW-0238">DNA-binding</keyword>
<keyword evidence="9" id="KW-0472">Membrane</keyword>
<dbReference type="Gene3D" id="1.20.5.170">
    <property type="match status" value="1"/>
</dbReference>
<proteinExistence type="inferred from homology"/>
<feature type="region of interest" description="Disordered" evidence="13">
    <location>
        <begin position="589"/>
        <end position="644"/>
    </location>
</feature>
<name>A0A8C9UZT1_SCLFO</name>
<evidence type="ECO:0000256" key="12">
    <source>
        <dbReference type="ARBA" id="ARBA00023242"/>
    </source>
</evidence>
<evidence type="ECO:0000256" key="9">
    <source>
        <dbReference type="ARBA" id="ARBA00023136"/>
    </source>
</evidence>
<dbReference type="PANTHER" id="PTHR46164:SF1">
    <property type="entry name" value="CYCLIC AMP-DEPENDENT TRANSCRIPTION FACTOR ATF-6 ALPHA"/>
    <property type="match status" value="1"/>
</dbReference>
<evidence type="ECO:0000256" key="10">
    <source>
        <dbReference type="ARBA" id="ARBA00023163"/>
    </source>
</evidence>
<dbReference type="Proteomes" id="UP000694397">
    <property type="component" value="Chromosome 3"/>
</dbReference>
<dbReference type="GO" id="GO:0005789">
    <property type="term" value="C:endoplasmic reticulum membrane"/>
    <property type="evidence" value="ECO:0007669"/>
    <property type="project" value="UniProtKB-SubCell"/>
</dbReference>
<reference evidence="15" key="3">
    <citation type="submission" date="2025-09" db="UniProtKB">
        <authorList>
            <consortium name="Ensembl"/>
        </authorList>
    </citation>
    <scope>IDENTIFICATION</scope>
</reference>
<gene>
    <name evidence="15" type="primary">LOC108935180</name>
</gene>
<evidence type="ECO:0000256" key="11">
    <source>
        <dbReference type="ARBA" id="ARBA00023230"/>
    </source>
</evidence>
<reference evidence="15" key="2">
    <citation type="submission" date="2025-08" db="UniProtKB">
        <authorList>
            <consortium name="Ensembl"/>
        </authorList>
    </citation>
    <scope>IDENTIFICATION</scope>
</reference>
<dbReference type="GO" id="GO:0000978">
    <property type="term" value="F:RNA polymerase II cis-regulatory region sequence-specific DNA binding"/>
    <property type="evidence" value="ECO:0007669"/>
    <property type="project" value="TreeGrafter"/>
</dbReference>
<dbReference type="SUPFAM" id="SSF57959">
    <property type="entry name" value="Leucine zipper domain"/>
    <property type="match status" value="1"/>
</dbReference>
<dbReference type="PROSITE" id="PS50217">
    <property type="entry name" value="BZIP"/>
    <property type="match status" value="1"/>
</dbReference>
<keyword evidence="7" id="KW-0805">Transcription regulation</keyword>
<dbReference type="GO" id="GO:0000981">
    <property type="term" value="F:DNA-binding transcription factor activity, RNA polymerase II-specific"/>
    <property type="evidence" value="ECO:0007669"/>
    <property type="project" value="TreeGrafter"/>
</dbReference>
<dbReference type="OrthoDB" id="644067at2759"/>
<dbReference type="FunFam" id="1.20.5.170:FF:000041">
    <property type="entry name" value="Cyclic AMP-dependent transcription factor ATF-6 beta"/>
    <property type="match status" value="1"/>
</dbReference>
<dbReference type="Ensembl" id="ENSSFOT00015009886.2">
    <property type="protein sequence ID" value="ENSSFOP00015009751.2"/>
    <property type="gene ID" value="ENSSFOG00015006355.2"/>
</dbReference>
<keyword evidence="12" id="KW-0539">Nucleus</keyword>
<evidence type="ECO:0000256" key="13">
    <source>
        <dbReference type="SAM" id="MobiDB-lite"/>
    </source>
</evidence>
<sequence length="721" mass="79948">MPQDLMPDMEKHTTEEGMAVDGDFTEASLLHRPGEPKDAEDLLLALESVPCLTEVPSLDYDLDLLAWSSDTCGDASSTCTDTDVSVDSLSPCPVMHSLSSPGWGEPLSPFNLHQEKVLSSQCALSLTSACSEIISSNVVQEIKQQRRRSRVSRARLSPPVKRSIHHTPKVSIQPKPVIAFPIAQSAAPLQTKTIVIQPVQSLLAVDQVTPVTICPAKITGPAMVLAPQTRMAPLRSPPIAPALPNLTLSEGPVMIPTHSQDISPSKGGGVLSTLVQPVLSMAAHSTTADGDTVARRQQRMIKNRESASLSRKKKKEYLLALEARLKVALFENQQLKKENCSLKIQLDGLISENNVLKVTAPKRRAVCLMVVLMFGMLNAGPFRLFDSETTPDTPFGATHGSRHLLGFSTDDKDTPDSTNTGSPDRWEVPKEKALMVVKKNPLLFVSPPPCQPAVNRTKSIRLAQELRGWVHRHEVERTKKRLMTNKQKNKTTLKTPGKEAEVSQIVTVQYADTTEKTSGSELQVYYARYSYYEDFFEEIHRRGDTFYVVSFRRDHLLLPATSHNKGTRPKMSLVLPAVNVNDAKKTWKRLPTTKMENKAEIQKSDSSEDHVADSDTKEGSPSEVSKLTESGEDRTTKDSGKNMVVPYVHLDEDEGGEVKTKNVSQYHSRGDSESTVEEHLTVKREKYGARLLMDEREIVSLRRRPIHSKIQEGGLLHLLFM</sequence>
<evidence type="ECO:0000256" key="1">
    <source>
        <dbReference type="ARBA" id="ARBA00004123"/>
    </source>
</evidence>
<dbReference type="InterPro" id="IPR046347">
    <property type="entry name" value="bZIP_sf"/>
</dbReference>
<evidence type="ECO:0000313" key="15">
    <source>
        <dbReference type="Ensembl" id="ENSSFOP00015009751.2"/>
    </source>
</evidence>